<feature type="compositionally biased region" description="Low complexity" evidence="7">
    <location>
        <begin position="258"/>
        <end position="270"/>
    </location>
</feature>
<dbReference type="GO" id="GO:0051455">
    <property type="term" value="P:spindle attachment to meiosis I kinetochore"/>
    <property type="evidence" value="ECO:0007669"/>
    <property type="project" value="TreeGrafter"/>
</dbReference>
<reference evidence="10" key="1">
    <citation type="submission" date="2022-12" db="EMBL/GenBank/DDBJ databases">
        <authorList>
            <person name="Petersen C."/>
        </authorList>
    </citation>
    <scope>NUCLEOTIDE SEQUENCE</scope>
    <source>
        <strain evidence="10">IBT 29495</strain>
    </source>
</reference>
<evidence type="ECO:0000259" key="9">
    <source>
        <dbReference type="Pfam" id="PF15624"/>
    </source>
</evidence>
<dbReference type="AlphaFoldDB" id="A0A9X0C8I0"/>
<evidence type="ECO:0000256" key="4">
    <source>
        <dbReference type="ARBA" id="ARBA00023242"/>
    </source>
</evidence>
<protein>
    <recommendedName>
        <fullName evidence="6">CENP-C homolog</fullName>
    </recommendedName>
</protein>
<comment type="subcellular location">
    <subcellularLocation>
        <location evidence="1">Nucleus</location>
    </subcellularLocation>
</comment>
<name>A0A9X0C8I0_9EURO</name>
<dbReference type="InterPro" id="IPR028929">
    <property type="entry name" value="Mif2_N"/>
</dbReference>
<dbReference type="Pfam" id="PF11699">
    <property type="entry name" value="CENP-C_C"/>
    <property type="match status" value="1"/>
</dbReference>
<comment type="caution">
    <text evidence="10">The sequence shown here is derived from an EMBL/GenBank/DDBJ whole genome shotgun (WGS) entry which is preliminary data.</text>
</comment>
<feature type="region of interest" description="Disordered" evidence="7">
    <location>
        <begin position="216"/>
        <end position="361"/>
    </location>
</feature>
<proteinExistence type="inferred from homology"/>
<feature type="compositionally biased region" description="Acidic residues" evidence="7">
    <location>
        <begin position="574"/>
        <end position="584"/>
    </location>
</feature>
<sequence length="626" mass="68488">MARGPGKARDFDYSNVGTKGRRTGISLKEGRRDEHGMEEVDGLFSSPEKSSVELNGFEDVENDSSVGSEGMSMDEGNAPDPMDFLKGTNGPRTSFLPPPAARSPMKTGLTGSPRRTPALQSTPDPQDILESSSPSGGKGFAGAQGESRQDPSPLSTRSVNVGRSNQRNSTRLKPTTKAQLAAEFEPAVIHDFSDYSDGDENANAFAAVQQDFGDSLNVDSDSVAAEELPGSPGQTQHDHDDNSSTADTTPLREEPVVTSKPTKKAAPTTAKADKGQAKLPAPRGRPKSQRRNVEEDTDTRPTKKRNTNKASPPVREPLEPELDRVVENYANRTGPLKGRSLYILKRENPTDNSATHTRSGRVSVRPLAYWRNERCVFGDGEAAEGHRYPLSTIKEVIRTEEQEPEKKKKKGKRSTSHKSKSKKQKDDSSDEDEDVDLWEKEGGVLHGYTLKWDGKTQTSSKEEEVLDIAYAPSGIETREVKDSTFRFAKLLSSSFIGSGVVELPPDGVKKPKNSKKMHMVFYVCHGRVQVDISGVQFSAGKGCVFQVPRGNYYSFANTYQKEARLFFTQGCVPDENENENEDDTPQMSQDAGPESEFEADTPIAPVHAPARKAKGRPKGKQKKAGK</sequence>
<accession>A0A9X0C8I0</accession>
<dbReference type="GO" id="GO:0000776">
    <property type="term" value="C:kinetochore"/>
    <property type="evidence" value="ECO:0007669"/>
    <property type="project" value="InterPro"/>
</dbReference>
<feature type="compositionally biased region" description="Basic and acidic residues" evidence="7">
    <location>
        <begin position="316"/>
        <end position="326"/>
    </location>
</feature>
<dbReference type="PANTHER" id="PTHR16684:SF11">
    <property type="entry name" value="CENTROMERE PROTEIN C"/>
    <property type="match status" value="1"/>
</dbReference>
<evidence type="ECO:0000259" key="8">
    <source>
        <dbReference type="Pfam" id="PF11699"/>
    </source>
</evidence>
<feature type="compositionally biased region" description="Basic and acidic residues" evidence="7">
    <location>
        <begin position="291"/>
        <end position="301"/>
    </location>
</feature>
<feature type="region of interest" description="Disordered" evidence="7">
    <location>
        <begin position="1"/>
        <end position="179"/>
    </location>
</feature>
<organism evidence="10 11">
    <name type="scientific">Penicillium fimorum</name>
    <dbReference type="NCBI Taxonomy" id="1882269"/>
    <lineage>
        <taxon>Eukaryota</taxon>
        <taxon>Fungi</taxon>
        <taxon>Dikarya</taxon>
        <taxon>Ascomycota</taxon>
        <taxon>Pezizomycotina</taxon>
        <taxon>Eurotiomycetes</taxon>
        <taxon>Eurotiomycetidae</taxon>
        <taxon>Eurotiales</taxon>
        <taxon>Aspergillaceae</taxon>
        <taxon>Penicillium</taxon>
    </lineage>
</organism>
<evidence type="ECO:0000256" key="5">
    <source>
        <dbReference type="ARBA" id="ARBA00057947"/>
    </source>
</evidence>
<feature type="region of interest" description="Disordered" evidence="7">
    <location>
        <begin position="572"/>
        <end position="626"/>
    </location>
</feature>
<gene>
    <name evidence="10" type="ORF">N7463_002509</name>
</gene>
<dbReference type="EMBL" id="JAPWDS010000002">
    <property type="protein sequence ID" value="KAJ5512957.1"/>
    <property type="molecule type" value="Genomic_DNA"/>
</dbReference>
<dbReference type="Pfam" id="PF15624">
    <property type="entry name" value="Mif2_N"/>
    <property type="match status" value="1"/>
</dbReference>
<comment type="similarity">
    <text evidence="2">Belongs to the CENP-C/MIF2 family.</text>
</comment>
<evidence type="ECO:0000256" key="6">
    <source>
        <dbReference type="ARBA" id="ARBA00075033"/>
    </source>
</evidence>
<dbReference type="Gene3D" id="2.60.120.10">
    <property type="entry name" value="Jelly Rolls"/>
    <property type="match status" value="1"/>
</dbReference>
<feature type="compositionally biased region" description="Polar residues" evidence="7">
    <location>
        <begin position="150"/>
        <end position="178"/>
    </location>
</feature>
<dbReference type="InterPro" id="IPR011051">
    <property type="entry name" value="RmlC_Cupin_sf"/>
</dbReference>
<feature type="compositionally biased region" description="Polar residues" evidence="7">
    <location>
        <begin position="118"/>
        <end position="135"/>
    </location>
</feature>
<evidence type="ECO:0000256" key="1">
    <source>
        <dbReference type="ARBA" id="ARBA00004123"/>
    </source>
</evidence>
<feature type="compositionally biased region" description="Basic and acidic residues" evidence="7">
    <location>
        <begin position="395"/>
        <end position="406"/>
    </location>
</feature>
<dbReference type="InterPro" id="IPR028386">
    <property type="entry name" value="CENP-C/Mif2/cnp3"/>
</dbReference>
<feature type="domain" description="Mif2 N-terminal" evidence="9">
    <location>
        <begin position="13"/>
        <end position="137"/>
    </location>
</feature>
<keyword evidence="11" id="KW-1185">Reference proteome</keyword>
<dbReference type="InterPro" id="IPR025974">
    <property type="entry name" value="Mif2/CENP-C_cupin"/>
</dbReference>
<feature type="compositionally biased region" description="Basic and acidic residues" evidence="7">
    <location>
        <begin position="28"/>
        <end position="38"/>
    </location>
</feature>
<keyword evidence="4" id="KW-0539">Nucleus</keyword>
<dbReference type="GO" id="GO:0051382">
    <property type="term" value="P:kinetochore assembly"/>
    <property type="evidence" value="ECO:0007669"/>
    <property type="project" value="InterPro"/>
</dbReference>
<dbReference type="OrthoDB" id="1939643at2759"/>
<feature type="compositionally biased region" description="Basic residues" evidence="7">
    <location>
        <begin position="407"/>
        <end position="423"/>
    </location>
</feature>
<evidence type="ECO:0000256" key="2">
    <source>
        <dbReference type="ARBA" id="ARBA00010291"/>
    </source>
</evidence>
<dbReference type="GO" id="GO:0005634">
    <property type="term" value="C:nucleus"/>
    <property type="evidence" value="ECO:0007669"/>
    <property type="project" value="UniProtKB-SubCell"/>
</dbReference>
<evidence type="ECO:0000256" key="3">
    <source>
        <dbReference type="ARBA" id="ARBA00023125"/>
    </source>
</evidence>
<evidence type="ECO:0000313" key="10">
    <source>
        <dbReference type="EMBL" id="KAJ5512957.1"/>
    </source>
</evidence>
<evidence type="ECO:0000313" key="11">
    <source>
        <dbReference type="Proteomes" id="UP001149954"/>
    </source>
</evidence>
<dbReference type="PANTHER" id="PTHR16684">
    <property type="entry name" value="CENTROMERE PROTEIN C"/>
    <property type="match status" value="1"/>
</dbReference>
<feature type="domain" description="Mif2/CENP-C cupin" evidence="8">
    <location>
        <begin position="485"/>
        <end position="569"/>
    </location>
</feature>
<keyword evidence="3" id="KW-0238">DNA-binding</keyword>
<reference evidence="10" key="2">
    <citation type="journal article" date="2023" name="IMA Fungus">
        <title>Comparative genomic study of the Penicillium genus elucidates a diverse pangenome and 15 lateral gene transfer events.</title>
        <authorList>
            <person name="Petersen C."/>
            <person name="Sorensen T."/>
            <person name="Nielsen M.R."/>
            <person name="Sondergaard T.E."/>
            <person name="Sorensen J.L."/>
            <person name="Fitzpatrick D.A."/>
            <person name="Frisvad J.C."/>
            <person name="Nielsen K.L."/>
        </authorList>
    </citation>
    <scope>NUCLEOTIDE SEQUENCE</scope>
    <source>
        <strain evidence="10">IBT 29495</strain>
    </source>
</reference>
<dbReference type="InterPro" id="IPR014710">
    <property type="entry name" value="RmlC-like_jellyroll"/>
</dbReference>
<dbReference type="GO" id="GO:0019237">
    <property type="term" value="F:centromeric DNA binding"/>
    <property type="evidence" value="ECO:0007669"/>
    <property type="project" value="InterPro"/>
</dbReference>
<feature type="region of interest" description="Disordered" evidence="7">
    <location>
        <begin position="395"/>
        <end position="435"/>
    </location>
</feature>
<dbReference type="GO" id="GO:0051315">
    <property type="term" value="P:attachment of mitotic spindle microtubules to kinetochore"/>
    <property type="evidence" value="ECO:0007669"/>
    <property type="project" value="TreeGrafter"/>
</dbReference>
<evidence type="ECO:0000256" key="7">
    <source>
        <dbReference type="SAM" id="MobiDB-lite"/>
    </source>
</evidence>
<dbReference type="SUPFAM" id="SSF51182">
    <property type="entry name" value="RmlC-like cupins"/>
    <property type="match status" value="1"/>
</dbReference>
<feature type="compositionally biased region" description="Basic residues" evidence="7">
    <location>
        <begin position="609"/>
        <end position="626"/>
    </location>
</feature>
<comment type="function">
    <text evidence="5">Component of the kinetochore, a multiprotein complex that assembles on centromeric DNA and attaches chromosomes to spindle microtubules, mediating chromosome segregation and sister chromatid segregation during meiosis and mitosis. Component of the inner kinetochore constitutive centromere-associated network (CCAN), which serves as a structural platform for outer kinetochore assembly.</text>
</comment>
<dbReference type="CDD" id="cd06993">
    <property type="entry name" value="cupin_CENP-C_C"/>
    <property type="match status" value="1"/>
</dbReference>
<dbReference type="Proteomes" id="UP001149954">
    <property type="component" value="Unassembled WGS sequence"/>
</dbReference>
<dbReference type="FunFam" id="2.60.120.10:FF:000033">
    <property type="entry name" value="Centromere protein C 1"/>
    <property type="match status" value="1"/>
</dbReference>